<accession>A0A7S3Z0N7</accession>
<gene>
    <name evidence="3" type="ORF">LGLO00237_LOCUS19621</name>
</gene>
<dbReference type="GO" id="GO:0005509">
    <property type="term" value="F:calcium ion binding"/>
    <property type="evidence" value="ECO:0007669"/>
    <property type="project" value="InterPro"/>
</dbReference>
<dbReference type="PROSITE" id="PS00018">
    <property type="entry name" value="EF_HAND_1"/>
    <property type="match status" value="1"/>
</dbReference>
<evidence type="ECO:0000313" key="3">
    <source>
        <dbReference type="EMBL" id="CAE0667998.1"/>
    </source>
</evidence>
<dbReference type="SUPFAM" id="SSF47473">
    <property type="entry name" value="EF-hand"/>
    <property type="match status" value="1"/>
</dbReference>
<feature type="domain" description="EF-hand" evidence="2">
    <location>
        <begin position="509"/>
        <end position="544"/>
    </location>
</feature>
<dbReference type="InterPro" id="IPR002048">
    <property type="entry name" value="EF_hand_dom"/>
</dbReference>
<dbReference type="EMBL" id="HBIV01027416">
    <property type="protein sequence ID" value="CAE0667998.1"/>
    <property type="molecule type" value="Transcribed_RNA"/>
</dbReference>
<proteinExistence type="predicted"/>
<dbReference type="Gene3D" id="1.10.238.10">
    <property type="entry name" value="EF-hand"/>
    <property type="match status" value="1"/>
</dbReference>
<name>A0A7S3Z0N7_9EUKA</name>
<organism evidence="3">
    <name type="scientific">Lotharella globosa</name>
    <dbReference type="NCBI Taxonomy" id="91324"/>
    <lineage>
        <taxon>Eukaryota</taxon>
        <taxon>Sar</taxon>
        <taxon>Rhizaria</taxon>
        <taxon>Cercozoa</taxon>
        <taxon>Chlorarachniophyceae</taxon>
        <taxon>Lotharella</taxon>
    </lineage>
</organism>
<dbReference type="InterPro" id="IPR000048">
    <property type="entry name" value="IQ_motif_EF-hand-BS"/>
</dbReference>
<dbReference type="PROSITE" id="PS50096">
    <property type="entry name" value="IQ"/>
    <property type="match status" value="1"/>
</dbReference>
<sequence>MKGKANWKPRPRRKHKNLNDRRLNKALKFANTDVNVVDPELQDLWTSQLFALFSGSKGLQRAQFIKTLSKILSPKPYSFPHNPFLLRPYCDVVMGGSNDSKSTNVDRKIEKSVLKIIGWIKDPKVDYIEYVEYQELIEVLTQRAYDKLKDKKTGEMSAESLAYLVMLMECGQYNGGNYTYHRHRIGPFTETTVSEERFFDYLYYTLYVRCTTPISNPKYELIKFIRFLALTHVTQNIFELFNVHDDRTSQASKIRYKMTKDKKHAIILVQSQWKKSVIRIRKRKNNAAVIIQKFIRGWLSRKRFGSEFRVLMKRKNADPKTDKTRKRKNWMQMALKKLEHMSAKARKKRILDENKLWHETRSKRTSKNQKKWNPFPHYYIRESFRIIAGRDEEIHVTSLMKFVKSSPVRHLIQPFIHKLCRWALKVPSRNSSMASMKNLNIEDEDSLKDSNESTEITKDEFKKVIFMLIKEAFNKLDVGGGGLGMEEIDMFVTLMRGDCKGSSSAEKAELTELIRSVHEVLDRDGNGEVDEDEFRGFMLWAWANEVKTGSTHTIKYFMSLLCIVCCEQSIIESMQRNLRATTKLRFMDIASITQEANLGIVAEIALKQPMIETKRVRRKPRRKKKYINLTMPGPWLQTSI</sequence>
<dbReference type="InterPro" id="IPR011992">
    <property type="entry name" value="EF-hand-dom_pair"/>
</dbReference>
<dbReference type="AlphaFoldDB" id="A0A7S3Z0N7"/>
<dbReference type="PROSITE" id="PS50222">
    <property type="entry name" value="EF_HAND_2"/>
    <property type="match status" value="1"/>
</dbReference>
<evidence type="ECO:0000256" key="1">
    <source>
        <dbReference type="ARBA" id="ARBA00022837"/>
    </source>
</evidence>
<keyword evidence="1" id="KW-0106">Calcium</keyword>
<evidence type="ECO:0000259" key="2">
    <source>
        <dbReference type="PROSITE" id="PS50222"/>
    </source>
</evidence>
<dbReference type="Pfam" id="PF00612">
    <property type="entry name" value="IQ"/>
    <property type="match status" value="1"/>
</dbReference>
<dbReference type="InterPro" id="IPR018247">
    <property type="entry name" value="EF_Hand_1_Ca_BS"/>
</dbReference>
<protein>
    <recommendedName>
        <fullName evidence="2">EF-hand domain-containing protein</fullName>
    </recommendedName>
</protein>
<reference evidence="3" key="1">
    <citation type="submission" date="2021-01" db="EMBL/GenBank/DDBJ databases">
        <authorList>
            <person name="Corre E."/>
            <person name="Pelletier E."/>
            <person name="Niang G."/>
            <person name="Scheremetjew M."/>
            <person name="Finn R."/>
            <person name="Kale V."/>
            <person name="Holt S."/>
            <person name="Cochrane G."/>
            <person name="Meng A."/>
            <person name="Brown T."/>
            <person name="Cohen L."/>
        </authorList>
    </citation>
    <scope>NUCLEOTIDE SEQUENCE</scope>
    <source>
        <strain evidence="3">CCCM811</strain>
    </source>
</reference>
<dbReference type="SMART" id="SM00015">
    <property type="entry name" value="IQ"/>
    <property type="match status" value="1"/>
</dbReference>